<dbReference type="EMBL" id="JAPZBO010000005">
    <property type="protein sequence ID" value="KAJ5315277.1"/>
    <property type="molecule type" value="Genomic_DNA"/>
</dbReference>
<name>A0A9W9PYS0_9EURO</name>
<dbReference type="Proteomes" id="UP001147746">
    <property type="component" value="Unassembled WGS sequence"/>
</dbReference>
<dbReference type="InterPro" id="IPR007815">
    <property type="entry name" value="Emycin_Estase"/>
</dbReference>
<evidence type="ECO:0000313" key="2">
    <source>
        <dbReference type="Proteomes" id="UP001147746"/>
    </source>
</evidence>
<dbReference type="PANTHER" id="PTHR31299">
    <property type="entry name" value="ESTERASE, PUTATIVE (AFU_ORTHOLOGUE AFUA_1G05850)-RELATED"/>
    <property type="match status" value="1"/>
</dbReference>
<evidence type="ECO:0000313" key="1">
    <source>
        <dbReference type="EMBL" id="KAJ5315277.1"/>
    </source>
</evidence>
<accession>A0A9W9PYS0</accession>
<organism evidence="1 2">
    <name type="scientific">Penicillium atrosanguineum</name>
    <dbReference type="NCBI Taxonomy" id="1132637"/>
    <lineage>
        <taxon>Eukaryota</taxon>
        <taxon>Fungi</taxon>
        <taxon>Dikarya</taxon>
        <taxon>Ascomycota</taxon>
        <taxon>Pezizomycotina</taxon>
        <taxon>Eurotiomycetes</taxon>
        <taxon>Eurotiomycetidae</taxon>
        <taxon>Eurotiales</taxon>
        <taxon>Aspergillaceae</taxon>
        <taxon>Penicillium</taxon>
    </lineage>
</organism>
<reference evidence="1" key="1">
    <citation type="submission" date="2022-12" db="EMBL/GenBank/DDBJ databases">
        <authorList>
            <person name="Petersen C."/>
        </authorList>
    </citation>
    <scope>NUCLEOTIDE SEQUENCE</scope>
    <source>
        <strain evidence="1">IBT 21472</strain>
    </source>
</reference>
<dbReference type="PANTHER" id="PTHR31299:SF0">
    <property type="entry name" value="ESTERASE, PUTATIVE (AFU_ORTHOLOGUE AFUA_1G05850)-RELATED"/>
    <property type="match status" value="1"/>
</dbReference>
<dbReference type="AlphaFoldDB" id="A0A9W9PYS0"/>
<dbReference type="GO" id="GO:0046677">
    <property type="term" value="P:response to antibiotic"/>
    <property type="evidence" value="ECO:0007669"/>
    <property type="project" value="InterPro"/>
</dbReference>
<dbReference type="InterPro" id="IPR052036">
    <property type="entry name" value="Hydrolase/PRTase-associated"/>
</dbReference>
<comment type="caution">
    <text evidence="1">The sequence shown here is derived from an EMBL/GenBank/DDBJ whole genome shotgun (WGS) entry which is preliminary data.</text>
</comment>
<proteinExistence type="predicted"/>
<protein>
    <submittedName>
        <fullName evidence="1">Erythromycin esterase</fullName>
    </submittedName>
</protein>
<gene>
    <name evidence="1" type="ORF">N7476_005584</name>
</gene>
<reference evidence="1" key="2">
    <citation type="journal article" date="2023" name="IMA Fungus">
        <title>Comparative genomic study of the Penicillium genus elucidates a diverse pangenome and 15 lateral gene transfer events.</title>
        <authorList>
            <person name="Petersen C."/>
            <person name="Sorensen T."/>
            <person name="Nielsen M.R."/>
            <person name="Sondergaard T.E."/>
            <person name="Sorensen J.L."/>
            <person name="Fitzpatrick D.A."/>
            <person name="Frisvad J.C."/>
            <person name="Nielsen K.L."/>
        </authorList>
    </citation>
    <scope>NUCLEOTIDE SEQUENCE</scope>
    <source>
        <strain evidence="1">IBT 21472</strain>
    </source>
</reference>
<dbReference type="Gene3D" id="3.40.1660.10">
    <property type="entry name" value="EreA-like (biosynthetic domain)"/>
    <property type="match status" value="1"/>
</dbReference>
<keyword evidence="2" id="KW-1185">Reference proteome</keyword>
<dbReference type="Pfam" id="PF05139">
    <property type="entry name" value="Erythro_esteras"/>
    <property type="match status" value="2"/>
</dbReference>
<dbReference type="SUPFAM" id="SSF159501">
    <property type="entry name" value="EreA/ChaN-like"/>
    <property type="match status" value="1"/>
</dbReference>
<sequence length="197" mass="22259">MTDLQELFNAAIEPLPPIDDENFAPHFDSFAGRQVFLLGDGTHGTSEFYRARAEITKRLIKVHGYTIVAVEADWPDAEAIDRHVRMRPGPKGASMKAVIDYLDRVHPAAGKEARELYGCLDPWADDPVAYGLASMQGMRDCEAQVIQILRDFLNNRLEYMKSDSLDGEEFQSGKQNAFLVRDAEQYYKAMYWSSTSS</sequence>